<reference evidence="1" key="1">
    <citation type="submission" date="2014-11" db="EMBL/GenBank/DDBJ databases">
        <authorList>
            <person name="Amaro Gonzalez C."/>
        </authorList>
    </citation>
    <scope>NUCLEOTIDE SEQUENCE</scope>
</reference>
<organism evidence="1">
    <name type="scientific">Anguilla anguilla</name>
    <name type="common">European freshwater eel</name>
    <name type="synonym">Muraena anguilla</name>
    <dbReference type="NCBI Taxonomy" id="7936"/>
    <lineage>
        <taxon>Eukaryota</taxon>
        <taxon>Metazoa</taxon>
        <taxon>Chordata</taxon>
        <taxon>Craniata</taxon>
        <taxon>Vertebrata</taxon>
        <taxon>Euteleostomi</taxon>
        <taxon>Actinopterygii</taxon>
        <taxon>Neopterygii</taxon>
        <taxon>Teleostei</taxon>
        <taxon>Anguilliformes</taxon>
        <taxon>Anguillidae</taxon>
        <taxon>Anguilla</taxon>
    </lineage>
</organism>
<dbReference type="AlphaFoldDB" id="A0A0E9S1W9"/>
<name>A0A0E9S1W9_ANGAN</name>
<dbReference type="EMBL" id="GBXM01074059">
    <property type="protein sequence ID" value="JAH34518.1"/>
    <property type="molecule type" value="Transcribed_RNA"/>
</dbReference>
<proteinExistence type="predicted"/>
<reference evidence="1" key="2">
    <citation type="journal article" date="2015" name="Fish Shellfish Immunol.">
        <title>Early steps in the European eel (Anguilla anguilla)-Vibrio vulnificus interaction in the gills: Role of the RtxA13 toxin.</title>
        <authorList>
            <person name="Callol A."/>
            <person name="Pajuelo D."/>
            <person name="Ebbesson L."/>
            <person name="Teles M."/>
            <person name="MacKenzie S."/>
            <person name="Amaro C."/>
        </authorList>
    </citation>
    <scope>NUCLEOTIDE SEQUENCE</scope>
</reference>
<evidence type="ECO:0000313" key="1">
    <source>
        <dbReference type="EMBL" id="JAH34518.1"/>
    </source>
</evidence>
<protein>
    <submittedName>
        <fullName evidence="1">Uncharacterized protein</fullName>
    </submittedName>
</protein>
<sequence>MTEDTVLACCRFREPGTVTDRHEFGLDSHSFGFFPPPLQGQRISHMHLQVESPSPPLRIYFPLHLLLKDMDHLSSDGLELHQTKWDCISITVRIVIKDLVVKMA</sequence>
<accession>A0A0E9S1W9</accession>